<evidence type="ECO:0000259" key="5">
    <source>
        <dbReference type="PROSITE" id="PS50865"/>
    </source>
</evidence>
<dbReference type="Pfam" id="PF01753">
    <property type="entry name" value="zf-MYND"/>
    <property type="match status" value="1"/>
</dbReference>
<dbReference type="Proteomes" id="UP000054270">
    <property type="component" value="Unassembled WGS sequence"/>
</dbReference>
<dbReference type="PROSITE" id="PS01360">
    <property type="entry name" value="ZF_MYND_1"/>
    <property type="match status" value="1"/>
</dbReference>
<keyword evidence="1" id="KW-0479">Metal-binding</keyword>
<dbReference type="AlphaFoldDB" id="A0A0D2NE58"/>
<keyword evidence="2 4" id="KW-0863">Zinc-finger</keyword>
<reference evidence="7" key="1">
    <citation type="submission" date="2014-04" db="EMBL/GenBank/DDBJ databases">
        <title>Evolutionary Origins and Diversification of the Mycorrhizal Mutualists.</title>
        <authorList>
            <consortium name="DOE Joint Genome Institute"/>
            <consortium name="Mycorrhizal Genomics Consortium"/>
            <person name="Kohler A."/>
            <person name="Kuo A."/>
            <person name="Nagy L.G."/>
            <person name="Floudas D."/>
            <person name="Copeland A."/>
            <person name="Barry K.W."/>
            <person name="Cichocki N."/>
            <person name="Veneault-Fourrey C."/>
            <person name="LaButti K."/>
            <person name="Lindquist E.A."/>
            <person name="Lipzen A."/>
            <person name="Lundell T."/>
            <person name="Morin E."/>
            <person name="Murat C."/>
            <person name="Riley R."/>
            <person name="Ohm R."/>
            <person name="Sun H."/>
            <person name="Tunlid A."/>
            <person name="Henrissat B."/>
            <person name="Grigoriev I.V."/>
            <person name="Hibbett D.S."/>
            <person name="Martin F."/>
        </authorList>
    </citation>
    <scope>NUCLEOTIDE SEQUENCE [LARGE SCALE GENOMIC DNA]</scope>
    <source>
        <strain evidence="7">FD-334 SS-4</strain>
    </source>
</reference>
<evidence type="ECO:0000313" key="6">
    <source>
        <dbReference type="EMBL" id="KJA14926.1"/>
    </source>
</evidence>
<evidence type="ECO:0000256" key="1">
    <source>
        <dbReference type="ARBA" id="ARBA00022723"/>
    </source>
</evidence>
<evidence type="ECO:0000256" key="3">
    <source>
        <dbReference type="ARBA" id="ARBA00022833"/>
    </source>
</evidence>
<evidence type="ECO:0000313" key="7">
    <source>
        <dbReference type="Proteomes" id="UP000054270"/>
    </source>
</evidence>
<dbReference type="OrthoDB" id="2957110at2759"/>
<dbReference type="EMBL" id="KN817660">
    <property type="protein sequence ID" value="KJA14926.1"/>
    <property type="molecule type" value="Genomic_DNA"/>
</dbReference>
<organism evidence="6 7">
    <name type="scientific">Hypholoma sublateritium (strain FD-334 SS-4)</name>
    <dbReference type="NCBI Taxonomy" id="945553"/>
    <lineage>
        <taxon>Eukaryota</taxon>
        <taxon>Fungi</taxon>
        <taxon>Dikarya</taxon>
        <taxon>Basidiomycota</taxon>
        <taxon>Agaricomycotina</taxon>
        <taxon>Agaricomycetes</taxon>
        <taxon>Agaricomycetidae</taxon>
        <taxon>Agaricales</taxon>
        <taxon>Agaricineae</taxon>
        <taxon>Strophariaceae</taxon>
        <taxon>Hypholoma</taxon>
    </lineage>
</organism>
<dbReference type="Gene3D" id="6.10.140.2220">
    <property type="match status" value="1"/>
</dbReference>
<dbReference type="OMA" id="CASCKHT"/>
<gene>
    <name evidence="6" type="ORF">HYPSUDRAFT_72303</name>
</gene>
<evidence type="ECO:0000256" key="2">
    <source>
        <dbReference type="ARBA" id="ARBA00022771"/>
    </source>
</evidence>
<proteinExistence type="predicted"/>
<name>A0A0D2NE58_HYPSF</name>
<dbReference type="SUPFAM" id="SSF144232">
    <property type="entry name" value="HIT/MYND zinc finger-like"/>
    <property type="match status" value="1"/>
</dbReference>
<protein>
    <recommendedName>
        <fullName evidence="5">MYND-type domain-containing protein</fullName>
    </recommendedName>
</protein>
<keyword evidence="3" id="KW-0862">Zinc</keyword>
<dbReference type="GO" id="GO:0008270">
    <property type="term" value="F:zinc ion binding"/>
    <property type="evidence" value="ECO:0007669"/>
    <property type="project" value="UniProtKB-KW"/>
</dbReference>
<dbReference type="InterPro" id="IPR002893">
    <property type="entry name" value="Znf_MYND"/>
</dbReference>
<keyword evidence="7" id="KW-1185">Reference proteome</keyword>
<feature type="domain" description="MYND-type" evidence="5">
    <location>
        <begin position="28"/>
        <end position="72"/>
    </location>
</feature>
<sequence>MPSDDYYKTVFKSPSTKVVRNRNKNSACGYTGCKSEESAGRPRFPVCASCKHTRYCSREHQVAAWKSHKAQCKRYQERDEAEGIRAALGLLTPHQIVDNLLEDFVHLHESTFDELANFIYHVNLPKLLAEQVDFSRVTVNVYLNYLPDCEGNPAKAFEIETIALKEVGSESLSEKVKKYRDDLKRSRQNDPTFIQGVLCSYHVAGYESPLQPTGLKTTNWVIIYKPHAQFKLEEEWNQQMLKMVQGGIVLRKVRDEEGPRKYRWVPGFLFKGDSKWTWKAIPPDLADRFSMNLPPVEYWGRQKITTFLYAPGATSAWVAPAGFLWESND</sequence>
<dbReference type="PROSITE" id="PS50865">
    <property type="entry name" value="ZF_MYND_2"/>
    <property type="match status" value="1"/>
</dbReference>
<evidence type="ECO:0000256" key="4">
    <source>
        <dbReference type="PROSITE-ProRule" id="PRU00134"/>
    </source>
</evidence>
<accession>A0A0D2NE58</accession>